<dbReference type="CDD" id="cd06257">
    <property type="entry name" value="DnaJ"/>
    <property type="match status" value="1"/>
</dbReference>
<feature type="transmembrane region" description="Helical" evidence="1">
    <location>
        <begin position="240"/>
        <end position="261"/>
    </location>
</feature>
<sequence>MTQIEAWSWRAFTGTGTGSSCLSRRHIVTSTTTAPSSLSSSIRCRLRVRSRRSEEDYESEPDHYAVLGVPRGATRAQIKQAYRLLALKHHPDVSPHPHPSSPHHFLSISAAYHVLSNEDTRAQYDLRTQYFRKTNTSSNHSTVSPKDNYYSYPEPIRYYRWPNFKKRTRRQNYSAHNLYEEAVEQDKTLHENQETFSGVLRFSFFALFLVKTVGQFVALTLSALLPLFDDELDNGYKLGYLVSWLLGGQTGVILMLFVRFASWLCGKSNSGRLVLVVLAMWVGVSLARFIPLPQGAILALLYMSMKLHDDLK</sequence>
<dbReference type="GO" id="GO:0042026">
    <property type="term" value="P:protein refolding"/>
    <property type="evidence" value="ECO:0007669"/>
    <property type="project" value="TreeGrafter"/>
</dbReference>
<feature type="transmembrane region" description="Helical" evidence="1">
    <location>
        <begin position="273"/>
        <end position="302"/>
    </location>
</feature>
<keyword evidence="1" id="KW-1133">Transmembrane helix</keyword>
<feature type="transmembrane region" description="Helical" evidence="1">
    <location>
        <begin position="204"/>
        <end position="228"/>
    </location>
</feature>
<name>A0AAV8FFG4_9POAL</name>
<dbReference type="GO" id="GO:0005783">
    <property type="term" value="C:endoplasmic reticulum"/>
    <property type="evidence" value="ECO:0007669"/>
    <property type="project" value="UniProtKB-ARBA"/>
</dbReference>
<dbReference type="PANTHER" id="PTHR43096:SF58">
    <property type="entry name" value="CHAPERONE DNAJ-DOMAIN SUPERFAMILY PROTEIN"/>
    <property type="match status" value="1"/>
</dbReference>
<comment type="caution">
    <text evidence="3">The sequence shown here is derived from an EMBL/GenBank/DDBJ whole genome shotgun (WGS) entry which is preliminary data.</text>
</comment>
<protein>
    <submittedName>
        <fullName evidence="3">Chaperone protein dnaJ</fullName>
    </submittedName>
</protein>
<dbReference type="InterPro" id="IPR001623">
    <property type="entry name" value="DnaJ_domain"/>
</dbReference>
<dbReference type="GO" id="GO:0051082">
    <property type="term" value="F:unfolded protein binding"/>
    <property type="evidence" value="ECO:0007669"/>
    <property type="project" value="TreeGrafter"/>
</dbReference>
<accession>A0AAV8FFG4</accession>
<gene>
    <name evidence="3" type="ORF">LUZ62_041072</name>
</gene>
<evidence type="ECO:0000313" key="4">
    <source>
        <dbReference type="Proteomes" id="UP001140206"/>
    </source>
</evidence>
<dbReference type="EMBL" id="JAMFTS010000002">
    <property type="protein sequence ID" value="KAJ4789826.1"/>
    <property type="molecule type" value="Genomic_DNA"/>
</dbReference>
<dbReference type="Proteomes" id="UP001140206">
    <property type="component" value="Chromosome 2"/>
</dbReference>
<dbReference type="SMART" id="SM00271">
    <property type="entry name" value="DnaJ"/>
    <property type="match status" value="1"/>
</dbReference>
<reference evidence="3" key="1">
    <citation type="submission" date="2022-08" db="EMBL/GenBank/DDBJ databases">
        <authorList>
            <person name="Marques A."/>
        </authorList>
    </citation>
    <scope>NUCLEOTIDE SEQUENCE</scope>
    <source>
        <strain evidence="3">RhyPub2mFocal</strain>
        <tissue evidence="3">Leaves</tissue>
    </source>
</reference>
<evidence type="ECO:0000256" key="1">
    <source>
        <dbReference type="SAM" id="Phobius"/>
    </source>
</evidence>
<dbReference type="PROSITE" id="PS50076">
    <property type="entry name" value="DNAJ_2"/>
    <property type="match status" value="1"/>
</dbReference>
<dbReference type="Pfam" id="PF00226">
    <property type="entry name" value="DnaJ"/>
    <property type="match status" value="1"/>
</dbReference>
<evidence type="ECO:0000259" key="2">
    <source>
        <dbReference type="PROSITE" id="PS50076"/>
    </source>
</evidence>
<keyword evidence="4" id="KW-1185">Reference proteome</keyword>
<proteinExistence type="predicted"/>
<keyword evidence="1" id="KW-0472">Membrane</keyword>
<dbReference type="Gene3D" id="1.10.287.110">
    <property type="entry name" value="DnaJ domain"/>
    <property type="match status" value="1"/>
</dbReference>
<keyword evidence="1" id="KW-0812">Transmembrane</keyword>
<feature type="domain" description="J" evidence="2">
    <location>
        <begin position="62"/>
        <end position="128"/>
    </location>
</feature>
<organism evidence="3 4">
    <name type="scientific">Rhynchospora pubera</name>
    <dbReference type="NCBI Taxonomy" id="906938"/>
    <lineage>
        <taxon>Eukaryota</taxon>
        <taxon>Viridiplantae</taxon>
        <taxon>Streptophyta</taxon>
        <taxon>Embryophyta</taxon>
        <taxon>Tracheophyta</taxon>
        <taxon>Spermatophyta</taxon>
        <taxon>Magnoliopsida</taxon>
        <taxon>Liliopsida</taxon>
        <taxon>Poales</taxon>
        <taxon>Cyperaceae</taxon>
        <taxon>Cyperoideae</taxon>
        <taxon>Rhynchosporeae</taxon>
        <taxon>Rhynchospora</taxon>
    </lineage>
</organism>
<evidence type="ECO:0000313" key="3">
    <source>
        <dbReference type="EMBL" id="KAJ4789826.1"/>
    </source>
</evidence>
<dbReference type="AlphaFoldDB" id="A0AAV8FFG4"/>
<dbReference type="SUPFAM" id="SSF46565">
    <property type="entry name" value="Chaperone J-domain"/>
    <property type="match status" value="1"/>
</dbReference>
<dbReference type="PANTHER" id="PTHR43096">
    <property type="entry name" value="DNAJ HOMOLOG 1, MITOCHONDRIAL-RELATED"/>
    <property type="match status" value="1"/>
</dbReference>
<dbReference type="PRINTS" id="PR00625">
    <property type="entry name" value="JDOMAIN"/>
</dbReference>
<dbReference type="InterPro" id="IPR036869">
    <property type="entry name" value="J_dom_sf"/>
</dbReference>